<comment type="caution">
    <text evidence="17">Lacks conserved residue(s) required for the propagation of feature annotation.</text>
</comment>
<dbReference type="PANTHER" id="PTHR24093:SF369">
    <property type="entry name" value="CALCIUM-TRANSPORTING ATPASE"/>
    <property type="match status" value="1"/>
</dbReference>
<keyword evidence="9 17" id="KW-0067">ATP-binding</keyword>
<dbReference type="Proteomes" id="UP000068243">
    <property type="component" value="Unassembled WGS sequence"/>
</dbReference>
<keyword evidence="7 17" id="KW-0547">Nucleotide-binding</keyword>
<dbReference type="Pfam" id="PF08282">
    <property type="entry name" value="Hydrolase_3"/>
    <property type="match status" value="1"/>
</dbReference>
<evidence type="ECO:0000256" key="11">
    <source>
        <dbReference type="ARBA" id="ARBA00022967"/>
    </source>
</evidence>
<dbReference type="EMBL" id="BCMY01000034">
    <property type="protein sequence ID" value="GAQ47665.1"/>
    <property type="molecule type" value="Genomic_DNA"/>
</dbReference>
<dbReference type="GO" id="GO:0016887">
    <property type="term" value="F:ATP hydrolysis activity"/>
    <property type="evidence" value="ECO:0007669"/>
    <property type="project" value="InterPro"/>
</dbReference>
<dbReference type="InterPro" id="IPR006408">
    <property type="entry name" value="P-type_ATPase_IIB"/>
</dbReference>
<dbReference type="InterPro" id="IPR006068">
    <property type="entry name" value="ATPase_P-typ_cation-transptr_C"/>
</dbReference>
<feature type="transmembrane region" description="Helical" evidence="17">
    <location>
        <begin position="152"/>
        <end position="176"/>
    </location>
</feature>
<accession>A0A100IUK9</accession>
<dbReference type="VEuPathDB" id="FungiDB:An12g06420"/>
<dbReference type="InterPro" id="IPR036412">
    <property type="entry name" value="HAD-like_sf"/>
</dbReference>
<dbReference type="SUPFAM" id="SSF51182">
    <property type="entry name" value="RmlC-like cupins"/>
    <property type="match status" value="1"/>
</dbReference>
<keyword evidence="12 17" id="KW-1133">Transmembrane helix</keyword>
<evidence type="ECO:0000256" key="6">
    <source>
        <dbReference type="ARBA" id="ARBA00022723"/>
    </source>
</evidence>
<dbReference type="NCBIfam" id="TIGR01517">
    <property type="entry name" value="ATPase-IIB_Ca"/>
    <property type="match status" value="1"/>
</dbReference>
<evidence type="ECO:0000256" key="17">
    <source>
        <dbReference type="RuleBase" id="RU361146"/>
    </source>
</evidence>
<feature type="domain" description="Cation-transporting P-type ATPase C-terminal" evidence="20">
    <location>
        <begin position="870"/>
        <end position="1039"/>
    </location>
</feature>
<sequence>MPASSNHGDTIVRTSSRSHLDGDNHGDGDSLGPEPSGESDSEVENNKFAFSPGQLNKLISPKCVGAFGAFGGLRALEKGLRTDVRSGLSMDETVLDGTVGTDGVVAQSFMPPQLASVEGLAVKQPQDRFVDRRRVFGINKLPKKKLKSIWELVWIAYNDKVLILLSIAAVVSLAVGIPQSVRGTGVEWVEGAAIVVAIVVVVAVGAANDWQKERQFAKLNQKKEDRYVKVIRSGKMAQLSTYDIMVGDVMCLEPGDIIPADGILIDGHGVKCDESSVTGESSLLRKIPGDKAYRAVEQNEDLKGLDPFIVSGSKVEEGMGTFLVTATGIHSTYGRTMMSLQDETEITPLQVKLNVLADYIAKVGLTAGLILFVVLFIKFLVRLKDIDGGAEAKGQAFLRIFIVAVTIVVVAVPEGLPLAVTLALAFATTRMIQDNNLVRLLRACETMGNATTICSDKTGTLTENKMSVVAATLGTMSRFDEQSNNTAASTRGPAILSASEFVSRLSSSIRNHLLQSIVLNSTAFEAERDGVTTFIGSKTETAFLSFARDQLGLRPVSEERANVNIVQIFPFDSSRKCMAVVFRMDCGKYRMLVKGAAEILLRQSSQVIQHASNGLEDVPLSGEYRAALDTIITDYASRSLRCIALVHRDFERWPPYGTSTLESDGEMADFEPVFKNMTMLGIFGIQDPVREGVPDAVRQCQRAGVFVRMVTGDSITTAKAIAQQCGIYTPGGIAIEGPEFRQLSHDRMDELIPNLQVIARSSPDDKKMLVGYLKRLGETVAVTGDGTNDAQALKTADVGFAMGITGTEVAKEASDIIIMDDNFASIVKAIAWGRTVNDAIRKFLQFQITVNVTAVALTFISAVTSNDADSVLSAVQLLWVNLIMDTFAALALATDPPSSYVLNRKPDPKSAPLITLTMWKMIVGQAVYQLAVTLFLYFDGHFIFPEWNSRCMQTVVFNTFVFMQVFNQYNCRRIDNRTNIMEGILRNTWFIIIQVIIIGGQVLIVSVGGKAFSVQRLDQPSQWAVSILLGAFAIPAVGALEFFVLGGLSRVLGLMKCELQRLDEELAQLVSMPLSTATTALSGPAPGRSLEMDPLISSAGPNEQIDFGVETGFGAHFELSPGQLIDLANSLDSHCLAWPLDGFGAEILNSGVGSGFPTVHAFEEGHGLGGVWWHNRYPSASVDTPVPFYEFSDPEIWSEWEWSQLYPGQEEIVRYFEFVDSKWGLRKRAGVMGTGATGVQIIQELGPQVGSMVVLQRSPNCALPMRQRALEVPLDKSNYRDKFAAMHLSQTGSDYPCIERNASDNTPEQRLAVYEKLWAMGGFAPAHGNYAHFMTDLASNHLFYAFWRDKVQARLPADDPELIENLAPWDPPYPFRTKRPSLEQKFYEVPGQENVELVALKKNPISRVVSNGIEFQDGRVIELDALILATGFDAVTGSFARVNIDGTHGQTLNGEWAMGARTYLGMATSGFPNLFFLYAPQSPTAFANGPLISEIQADWIIQTMVHMGEHGLSTVNVRPEKSNFAKNSHYCTRVNIPTSVTMATSQSTPTIIPYNIKPTPLVPNSPKPLLLYKNCFLRNGNVDITLAYDTFTKNGWDVQWVTTYGNTQRSRYHPATHEVMVVLSGPGTIRWGTTDLTDDPQKHTYGTPGTHFEDGSVFLEVEAGDLFVIPAGVTHKSFDRRAKDLDPTGMSWGWAEGGQHVGAYEEVWRVRNADLDPVLGAESESANAHIRAALLNAPSTQEVQVSGVGTTKTGYVIRFENVESAEAARNNVEWLDKLGNNTKLVKPRFGVVVHRTPTVLYRTSWV</sequence>
<comment type="similarity">
    <text evidence="17">Belongs to the cation transport ATPase (P-type) (TC 3.A.3) family.</text>
</comment>
<dbReference type="VEuPathDB" id="FungiDB:ASPNIDRAFT2_1111318"/>
<dbReference type="VEuPathDB" id="FungiDB:ATCC64974_82290"/>
<comment type="catalytic activity">
    <reaction evidence="15 17">
        <text>Ca(2+)(in) + ATP + H2O = Ca(2+)(out) + ADP + phosphate + H(+)</text>
        <dbReference type="Rhea" id="RHEA:18105"/>
        <dbReference type="ChEBI" id="CHEBI:15377"/>
        <dbReference type="ChEBI" id="CHEBI:15378"/>
        <dbReference type="ChEBI" id="CHEBI:29108"/>
        <dbReference type="ChEBI" id="CHEBI:30616"/>
        <dbReference type="ChEBI" id="CHEBI:43474"/>
        <dbReference type="ChEBI" id="CHEBI:456216"/>
        <dbReference type="EC" id="7.2.2.10"/>
    </reaction>
</comment>
<evidence type="ECO:0000259" key="19">
    <source>
        <dbReference type="Pfam" id="PF00122"/>
    </source>
</evidence>
<evidence type="ECO:0000256" key="3">
    <source>
        <dbReference type="ARBA" id="ARBA00022554"/>
    </source>
</evidence>
<dbReference type="VEuPathDB" id="FungiDB:M747DRAFT_76009"/>
<keyword evidence="6" id="KW-0479">Metal-binding</keyword>
<evidence type="ECO:0000256" key="13">
    <source>
        <dbReference type="ARBA" id="ARBA00023065"/>
    </source>
</evidence>
<dbReference type="SUPFAM" id="SSF56784">
    <property type="entry name" value="HAD-like"/>
    <property type="match status" value="1"/>
</dbReference>
<keyword evidence="14 17" id="KW-0472">Membrane</keyword>
<feature type="transmembrane region" description="Helical" evidence="17">
    <location>
        <begin position="989"/>
        <end position="1012"/>
    </location>
</feature>
<dbReference type="SFLD" id="SFLDF00027">
    <property type="entry name" value="p-type_atpase"/>
    <property type="match status" value="1"/>
</dbReference>
<dbReference type="InterPro" id="IPR008250">
    <property type="entry name" value="ATPase_P-typ_transduc_dom_A_sf"/>
</dbReference>
<keyword evidence="10" id="KW-0460">Magnesium</keyword>
<evidence type="ECO:0000313" key="23">
    <source>
        <dbReference type="Proteomes" id="UP000068243"/>
    </source>
</evidence>
<dbReference type="Pfam" id="PF00689">
    <property type="entry name" value="Cation_ATPase_C"/>
    <property type="match status" value="1"/>
</dbReference>
<dbReference type="Pfam" id="PF00690">
    <property type="entry name" value="Cation_ATPase_N"/>
    <property type="match status" value="1"/>
</dbReference>
<dbReference type="VEuPathDB" id="FungiDB:An11g00210"/>
<gene>
    <name evidence="22" type="ORF">ABL_10326</name>
</gene>
<dbReference type="VEuPathDB" id="FungiDB:ASPNIDRAFT2_1168681"/>
<dbReference type="Pfam" id="PF13246">
    <property type="entry name" value="Cation_ATPase"/>
    <property type="match status" value="1"/>
</dbReference>
<dbReference type="SUPFAM" id="SSF81660">
    <property type="entry name" value="Metal cation-transporting ATPase, ATP-binding domain N"/>
    <property type="match status" value="1"/>
</dbReference>
<evidence type="ECO:0000256" key="10">
    <source>
        <dbReference type="ARBA" id="ARBA00022842"/>
    </source>
</evidence>
<dbReference type="InterPro" id="IPR014710">
    <property type="entry name" value="RmlC-like_jellyroll"/>
</dbReference>
<feature type="transmembrane region" description="Helical" evidence="17">
    <location>
        <begin position="870"/>
        <end position="892"/>
    </location>
</feature>
<evidence type="ECO:0000256" key="8">
    <source>
        <dbReference type="ARBA" id="ARBA00022837"/>
    </source>
</evidence>
<dbReference type="Gene3D" id="2.70.150.10">
    <property type="entry name" value="Calcium-transporting ATPase, cytoplasmic transduction domain A"/>
    <property type="match status" value="1"/>
</dbReference>
<dbReference type="EC" id="7.2.2.10" evidence="17"/>
<dbReference type="InterPro" id="IPR001757">
    <property type="entry name" value="P_typ_ATPase"/>
</dbReference>
<keyword evidence="3" id="KW-0926">Vacuole</keyword>
<comment type="subcellular location">
    <subcellularLocation>
        <location evidence="17">Membrane</location>
        <topology evidence="17">Multi-pass membrane protein</topology>
    </subcellularLocation>
    <subcellularLocation>
        <location evidence="1">Vacuole membrane</location>
        <topology evidence="1">Multi-pass membrane protein</topology>
    </subcellularLocation>
</comment>
<dbReference type="SFLD" id="SFLDS00003">
    <property type="entry name" value="Haloacid_Dehalogenase"/>
    <property type="match status" value="1"/>
</dbReference>
<dbReference type="GO" id="GO:0006874">
    <property type="term" value="P:intracellular calcium ion homeostasis"/>
    <property type="evidence" value="ECO:0007669"/>
    <property type="project" value="UniProtKB-ARBA"/>
</dbReference>
<evidence type="ECO:0000256" key="4">
    <source>
        <dbReference type="ARBA" id="ARBA00022568"/>
    </source>
</evidence>
<dbReference type="GO" id="GO:0005886">
    <property type="term" value="C:plasma membrane"/>
    <property type="evidence" value="ECO:0007669"/>
    <property type="project" value="TreeGrafter"/>
</dbReference>
<dbReference type="InterPro" id="IPR036188">
    <property type="entry name" value="FAD/NAD-bd_sf"/>
</dbReference>
<dbReference type="GO" id="GO:0005774">
    <property type="term" value="C:vacuolar membrane"/>
    <property type="evidence" value="ECO:0007669"/>
    <property type="project" value="UniProtKB-SubCell"/>
</dbReference>
<dbReference type="CDD" id="cd02219">
    <property type="entry name" value="cupin_YjlB-like"/>
    <property type="match status" value="1"/>
</dbReference>
<reference evidence="23" key="1">
    <citation type="journal article" date="2016" name="Genome Announc.">
        <title>Draft genome sequence of Aspergillus niger strain An76.</title>
        <authorList>
            <person name="Gong W."/>
            <person name="Cheng Z."/>
            <person name="Zhang H."/>
            <person name="Liu L."/>
            <person name="Gao P."/>
            <person name="Wang L."/>
        </authorList>
    </citation>
    <scope>NUCLEOTIDE SEQUENCE [LARGE SCALE GENOMIC DNA]</scope>
    <source>
        <strain evidence="23">An76</strain>
    </source>
</reference>
<feature type="transmembrane region" description="Helical" evidence="17">
    <location>
        <begin position="913"/>
        <end position="938"/>
    </location>
</feature>
<proteinExistence type="inferred from homology"/>
<dbReference type="Pfam" id="PF00122">
    <property type="entry name" value="E1-E2_ATPase"/>
    <property type="match status" value="1"/>
</dbReference>
<dbReference type="Gene3D" id="1.20.1110.10">
    <property type="entry name" value="Calcium-transporting ATPase, transmembrane domain"/>
    <property type="match status" value="1"/>
</dbReference>
<dbReference type="VEuPathDB" id="FungiDB:ATCC64974_87140"/>
<dbReference type="InterPro" id="IPR023299">
    <property type="entry name" value="ATPase_P-typ_cyto_dom_N"/>
</dbReference>
<dbReference type="GO" id="GO:0046872">
    <property type="term" value="F:metal ion binding"/>
    <property type="evidence" value="ECO:0007669"/>
    <property type="project" value="UniProtKB-KW"/>
</dbReference>
<dbReference type="Gene3D" id="3.40.50.1000">
    <property type="entry name" value="HAD superfamily/HAD-like"/>
    <property type="match status" value="1"/>
</dbReference>
<dbReference type="PRINTS" id="PR00121">
    <property type="entry name" value="NAKATPASE"/>
</dbReference>
<evidence type="ECO:0000256" key="12">
    <source>
        <dbReference type="ARBA" id="ARBA00022989"/>
    </source>
</evidence>
<dbReference type="InterPro" id="IPR044492">
    <property type="entry name" value="P_typ_ATPase_HD_dom"/>
</dbReference>
<dbReference type="OrthoDB" id="3352408at2759"/>
<organism evidence="22 23">
    <name type="scientific">Aspergillus niger</name>
    <dbReference type="NCBI Taxonomy" id="5061"/>
    <lineage>
        <taxon>Eukaryota</taxon>
        <taxon>Fungi</taxon>
        <taxon>Dikarya</taxon>
        <taxon>Ascomycota</taxon>
        <taxon>Pezizomycotina</taxon>
        <taxon>Eurotiomycetes</taxon>
        <taxon>Eurotiomycetidae</taxon>
        <taxon>Eurotiales</taxon>
        <taxon>Aspergillaceae</taxon>
        <taxon>Aspergillus</taxon>
        <taxon>Aspergillus subgen. Circumdati</taxon>
    </lineage>
</organism>
<dbReference type="InterPro" id="IPR018303">
    <property type="entry name" value="ATPase_P-typ_P_site"/>
</dbReference>
<feature type="compositionally biased region" description="Basic and acidic residues" evidence="18">
    <location>
        <begin position="18"/>
        <end position="28"/>
    </location>
</feature>
<evidence type="ECO:0000256" key="5">
    <source>
        <dbReference type="ARBA" id="ARBA00022692"/>
    </source>
</evidence>
<comment type="caution">
    <text evidence="22">The sequence shown here is derived from an EMBL/GenBank/DDBJ whole genome shotgun (WGS) entry which is preliminary data.</text>
</comment>
<dbReference type="SUPFAM" id="SSF81653">
    <property type="entry name" value="Calcium ATPase, transduction domain A"/>
    <property type="match status" value="1"/>
</dbReference>
<dbReference type="Gene3D" id="2.60.120.10">
    <property type="entry name" value="Jelly Rolls"/>
    <property type="match status" value="1"/>
</dbReference>
<evidence type="ECO:0000256" key="7">
    <source>
        <dbReference type="ARBA" id="ARBA00022741"/>
    </source>
</evidence>
<dbReference type="PANTHER" id="PTHR24093">
    <property type="entry name" value="CATION TRANSPORTING ATPASE"/>
    <property type="match status" value="1"/>
</dbReference>
<dbReference type="GO" id="GO:0005388">
    <property type="term" value="F:P-type calcium transporter activity"/>
    <property type="evidence" value="ECO:0007669"/>
    <property type="project" value="UniProtKB-EC"/>
</dbReference>
<evidence type="ECO:0000256" key="16">
    <source>
        <dbReference type="ARBA" id="ARBA00059328"/>
    </source>
</evidence>
<comment type="function">
    <text evidence="16">This magnesium-dependent enzyme catalyzes the hydrolysis of ATP coupled with the transport of calcium. Transports the calcium to the vacuole and participates in the control of the cytosolic free calcium.</text>
</comment>
<dbReference type="SFLD" id="SFLDG00002">
    <property type="entry name" value="C1.7:_P-type_atpase_like"/>
    <property type="match status" value="1"/>
</dbReference>
<feature type="transmembrane region" description="Helical" evidence="17">
    <location>
        <begin position="400"/>
        <end position="427"/>
    </location>
</feature>
<feature type="transmembrane region" description="Helical" evidence="17">
    <location>
        <begin position="359"/>
        <end position="380"/>
    </location>
</feature>
<dbReference type="Gene3D" id="3.50.50.60">
    <property type="entry name" value="FAD/NAD(P)-binding domain"/>
    <property type="match status" value="2"/>
</dbReference>
<dbReference type="PRINTS" id="PR00119">
    <property type="entry name" value="CATATPASE"/>
</dbReference>
<dbReference type="InterPro" id="IPR047121">
    <property type="entry name" value="YjiB-like"/>
</dbReference>
<dbReference type="FunFam" id="3.40.1110.10:FF:000031">
    <property type="entry name" value="Calcium-transporting ATPase"/>
    <property type="match status" value="1"/>
</dbReference>
<evidence type="ECO:0000259" key="20">
    <source>
        <dbReference type="Pfam" id="PF00689"/>
    </source>
</evidence>
<name>A0A100IUK9_ASPNG</name>
<feature type="transmembrane region" description="Helical" evidence="17">
    <location>
        <begin position="188"/>
        <end position="208"/>
    </location>
</feature>
<keyword evidence="11" id="KW-1278">Translocase</keyword>
<evidence type="ECO:0000256" key="15">
    <source>
        <dbReference type="ARBA" id="ARBA00048694"/>
    </source>
</evidence>
<evidence type="ECO:0000256" key="2">
    <source>
        <dbReference type="ARBA" id="ARBA00022448"/>
    </source>
</evidence>
<dbReference type="CDD" id="cd02081">
    <property type="entry name" value="P-type_ATPase_Ca_PMCA-like"/>
    <property type="match status" value="1"/>
</dbReference>
<evidence type="ECO:0000256" key="14">
    <source>
        <dbReference type="ARBA" id="ARBA00023136"/>
    </source>
</evidence>
<dbReference type="SUPFAM" id="SSF81665">
    <property type="entry name" value="Calcium ATPase, transmembrane domain M"/>
    <property type="match status" value="1"/>
</dbReference>
<dbReference type="NCBIfam" id="TIGR01494">
    <property type="entry name" value="ATPase_P-type"/>
    <property type="match status" value="2"/>
</dbReference>
<feature type="domain" description="Cation-transporting P-type ATPase N-terminal" evidence="21">
    <location>
        <begin position="129"/>
        <end position="172"/>
    </location>
</feature>
<dbReference type="FunFam" id="3.40.50.1000:FF:000018">
    <property type="entry name" value="Calcium-transporting ATPase"/>
    <property type="match status" value="1"/>
</dbReference>
<dbReference type="InterPro" id="IPR023214">
    <property type="entry name" value="HAD_sf"/>
</dbReference>
<keyword evidence="2 17" id="KW-0813">Transport</keyword>
<dbReference type="InterPro" id="IPR023298">
    <property type="entry name" value="ATPase_P-typ_TM_dom_sf"/>
</dbReference>
<dbReference type="VEuPathDB" id="FungiDB:M747DRAFT_299134"/>
<comment type="function">
    <text evidence="17">Catalyzes the hydrolysis of ATP coupled with the transport of calcium.</text>
</comment>
<protein>
    <recommendedName>
        <fullName evidence="17">Calcium-transporting ATPase</fullName>
        <ecNumber evidence="17">7.2.2.10</ecNumber>
    </recommendedName>
</protein>
<feature type="transmembrane region" description="Helical" evidence="17">
    <location>
        <begin position="1024"/>
        <end position="1048"/>
    </location>
</feature>
<evidence type="ECO:0000256" key="18">
    <source>
        <dbReference type="SAM" id="MobiDB-lite"/>
    </source>
</evidence>
<dbReference type="VEuPathDB" id="FungiDB:An08g03090"/>
<dbReference type="InterPro" id="IPR011051">
    <property type="entry name" value="RmlC_Cupin_sf"/>
</dbReference>
<evidence type="ECO:0000259" key="21">
    <source>
        <dbReference type="Pfam" id="PF00690"/>
    </source>
</evidence>
<feature type="transmembrane region" description="Helical" evidence="17">
    <location>
        <begin position="843"/>
        <end position="864"/>
    </location>
</feature>
<dbReference type="VEuPathDB" id="FungiDB:ATCC64974_103950"/>
<feature type="compositionally biased region" description="Polar residues" evidence="18">
    <location>
        <begin position="1"/>
        <end position="17"/>
    </location>
</feature>
<feature type="region of interest" description="Disordered" evidence="18">
    <location>
        <begin position="1"/>
        <end position="44"/>
    </location>
</feature>
<evidence type="ECO:0000256" key="9">
    <source>
        <dbReference type="ARBA" id="ARBA00022840"/>
    </source>
</evidence>
<dbReference type="Gene3D" id="3.40.1110.10">
    <property type="entry name" value="Calcium-transporting ATPase, cytoplasmic domain N"/>
    <property type="match status" value="1"/>
</dbReference>
<evidence type="ECO:0000256" key="1">
    <source>
        <dbReference type="ARBA" id="ARBA00004128"/>
    </source>
</evidence>
<dbReference type="PROSITE" id="PS00154">
    <property type="entry name" value="ATPASE_E1_E2"/>
    <property type="match status" value="1"/>
</dbReference>
<dbReference type="InterPro" id="IPR004014">
    <property type="entry name" value="ATPase_P-typ_cation-transptr_N"/>
</dbReference>
<keyword evidence="4 17" id="KW-0109">Calcium transport</keyword>
<keyword evidence="8 17" id="KW-0106">Calcium</keyword>
<dbReference type="InterPro" id="IPR059000">
    <property type="entry name" value="ATPase_P-type_domA"/>
</dbReference>
<dbReference type="FunFam" id="2.70.150.10:FF:000028">
    <property type="entry name" value="Calcium-transporting ATPase"/>
    <property type="match status" value="1"/>
</dbReference>
<feature type="domain" description="P-type ATPase A" evidence="19">
    <location>
        <begin position="225"/>
        <end position="340"/>
    </location>
</feature>
<dbReference type="GO" id="GO:0005524">
    <property type="term" value="F:ATP binding"/>
    <property type="evidence" value="ECO:0007669"/>
    <property type="project" value="UniProtKB-KW"/>
</dbReference>
<keyword evidence="5 17" id="KW-0812">Transmembrane</keyword>
<evidence type="ECO:0000313" key="22">
    <source>
        <dbReference type="EMBL" id="GAQ47665.1"/>
    </source>
</evidence>
<keyword evidence="13 17" id="KW-0406">Ion transport</keyword>
<dbReference type="SUPFAM" id="SSF51905">
    <property type="entry name" value="FAD/NAD(P)-binding domain"/>
    <property type="match status" value="1"/>
</dbReference>